<dbReference type="AlphaFoldDB" id="A0AA86GNP5"/>
<dbReference type="GO" id="GO:0016989">
    <property type="term" value="F:sigma factor antagonist activity"/>
    <property type="evidence" value="ECO:0007669"/>
    <property type="project" value="TreeGrafter"/>
</dbReference>
<dbReference type="Pfam" id="PF16220">
    <property type="entry name" value="DUF4880"/>
    <property type="match status" value="1"/>
</dbReference>
<gene>
    <name evidence="4" type="ORF">SGRAN_3223</name>
</gene>
<dbReference type="RefSeq" id="WP_067185400.1">
    <property type="nucleotide sequence ID" value="NZ_CP012199.1"/>
</dbReference>
<protein>
    <submittedName>
        <fullName evidence="4">Fe2+-dicitrate sensor, membrane component</fullName>
    </submittedName>
</protein>
<organism evidence="4 5">
    <name type="scientific">Sphingopyxis granuli</name>
    <dbReference type="NCBI Taxonomy" id="267128"/>
    <lineage>
        <taxon>Bacteria</taxon>
        <taxon>Pseudomonadati</taxon>
        <taxon>Pseudomonadota</taxon>
        <taxon>Alphaproteobacteria</taxon>
        <taxon>Sphingomonadales</taxon>
        <taxon>Sphingomonadaceae</taxon>
        <taxon>Sphingopyxis</taxon>
    </lineage>
</organism>
<dbReference type="PANTHER" id="PTHR30273">
    <property type="entry name" value="PERIPLASMIC SIGNAL SENSOR AND SIGMA FACTOR ACTIVATOR FECR-RELATED"/>
    <property type="match status" value="1"/>
</dbReference>
<keyword evidence="1" id="KW-1133">Transmembrane helix</keyword>
<dbReference type="InterPro" id="IPR006860">
    <property type="entry name" value="FecR"/>
</dbReference>
<evidence type="ECO:0000259" key="2">
    <source>
        <dbReference type="Pfam" id="PF04773"/>
    </source>
</evidence>
<dbReference type="Proteomes" id="UP000058599">
    <property type="component" value="Chromosome"/>
</dbReference>
<dbReference type="PANTHER" id="PTHR30273:SF2">
    <property type="entry name" value="PROTEIN FECR"/>
    <property type="match status" value="1"/>
</dbReference>
<evidence type="ECO:0000256" key="1">
    <source>
        <dbReference type="SAM" id="Phobius"/>
    </source>
</evidence>
<sequence>MRREQRKAAEWAARMRGTPSDADREAFKLWHAKPGHAEAFAAAEDDFALAGSLSRQRIEAKARTERSAPGRLRWAVATIAAVGLALGIAWHLNRRADVPQIAAGPMLPGQLRLADGSTVTLMDGAWAEPQFSDTERRLRLHGGRARFDVAHDAARPFIVVAGKSETTALGTVFEVDARDAVPQIMLIKGSVEVRLAGTPRALRLSPGERAEVTDSGPRLLPEMASPVATAMLAADNLPLGAVLDAANKGNGTPVRLADPALASLTLTGRFDISDTASLARKLAAALDLKVEETGEAIILKK</sequence>
<keyword evidence="5" id="KW-1185">Reference proteome</keyword>
<keyword evidence="1" id="KW-0472">Membrane</keyword>
<feature type="transmembrane region" description="Helical" evidence="1">
    <location>
        <begin position="72"/>
        <end position="92"/>
    </location>
</feature>
<dbReference type="Gene3D" id="2.60.120.1440">
    <property type="match status" value="1"/>
</dbReference>
<keyword evidence="1" id="KW-0812">Transmembrane</keyword>
<proteinExistence type="predicted"/>
<dbReference type="InterPro" id="IPR012373">
    <property type="entry name" value="Ferrdict_sens_TM"/>
</dbReference>
<feature type="domain" description="FecR protein" evidence="2">
    <location>
        <begin position="110"/>
        <end position="192"/>
    </location>
</feature>
<dbReference type="Pfam" id="PF04773">
    <property type="entry name" value="FecR"/>
    <property type="match status" value="1"/>
</dbReference>
<dbReference type="KEGG" id="sgi:SGRAN_3223"/>
<reference evidence="4 5" key="1">
    <citation type="journal article" date="2016" name="BMC Genomics">
        <title>Genomic analysis of the nitrate-respiring Sphingopyxis granuli (formerly Sphingomonas macrogoltabida) strain TFA.</title>
        <authorList>
            <person name="Garcia-Romero I."/>
            <person name="Perez-Pulido A.J."/>
            <person name="Gonzalez-Flores Y.E."/>
            <person name="Reyes-Ramirez F."/>
            <person name="Santero E."/>
            <person name="Floriano B."/>
        </authorList>
    </citation>
    <scope>NUCLEOTIDE SEQUENCE [LARGE SCALE GENOMIC DNA]</scope>
    <source>
        <strain evidence="4 5">TFA</strain>
    </source>
</reference>
<evidence type="ECO:0000313" key="5">
    <source>
        <dbReference type="Proteomes" id="UP000058599"/>
    </source>
</evidence>
<name>A0AA86GNP5_9SPHN</name>
<evidence type="ECO:0000259" key="3">
    <source>
        <dbReference type="Pfam" id="PF16220"/>
    </source>
</evidence>
<dbReference type="PIRSF" id="PIRSF018266">
    <property type="entry name" value="FecR"/>
    <property type="match status" value="1"/>
</dbReference>
<dbReference type="InterPro" id="IPR032623">
    <property type="entry name" value="FecR_N"/>
</dbReference>
<dbReference type="EMBL" id="CP012199">
    <property type="protein sequence ID" value="AMG75566.1"/>
    <property type="molecule type" value="Genomic_DNA"/>
</dbReference>
<accession>A0AA86GNP5</accession>
<feature type="domain" description="FecR N-terminal" evidence="3">
    <location>
        <begin position="7"/>
        <end position="44"/>
    </location>
</feature>
<evidence type="ECO:0000313" key="4">
    <source>
        <dbReference type="EMBL" id="AMG75566.1"/>
    </source>
</evidence>